<dbReference type="Pfam" id="PF12715">
    <property type="entry name" value="Abhydrolase_7"/>
    <property type="match status" value="1"/>
</dbReference>
<dbReference type="RefSeq" id="WP_188888060.1">
    <property type="nucleotide sequence ID" value="NZ_BMHY01000002.1"/>
</dbReference>
<dbReference type="Proteomes" id="UP000600247">
    <property type="component" value="Unassembled WGS sequence"/>
</dbReference>
<comment type="caution">
    <text evidence="1">The sequence shown here is derived from an EMBL/GenBank/DDBJ whole genome shotgun (WGS) entry which is preliminary data.</text>
</comment>
<evidence type="ECO:0008006" key="3">
    <source>
        <dbReference type="Google" id="ProtNLM"/>
    </source>
</evidence>
<evidence type="ECO:0000313" key="2">
    <source>
        <dbReference type="Proteomes" id="UP000600247"/>
    </source>
</evidence>
<protein>
    <recommendedName>
        <fullName evidence="3">Dienelactone hydrolase</fullName>
    </recommendedName>
</protein>
<dbReference type="InterPro" id="IPR050261">
    <property type="entry name" value="FrsA_esterase"/>
</dbReference>
<organism evidence="1 2">
    <name type="scientific">Paenibacillus radicis</name>
    <name type="common">ex Gao et al. 2016</name>
    <dbReference type="NCBI Taxonomy" id="1737354"/>
    <lineage>
        <taxon>Bacteria</taxon>
        <taxon>Bacillati</taxon>
        <taxon>Bacillota</taxon>
        <taxon>Bacilli</taxon>
        <taxon>Bacillales</taxon>
        <taxon>Paenibacillaceae</taxon>
        <taxon>Paenibacillus</taxon>
    </lineage>
</organism>
<dbReference type="InterPro" id="IPR025890">
    <property type="entry name" value="Abhydrolase_bac"/>
</dbReference>
<dbReference type="AlphaFoldDB" id="A0A917LW16"/>
<dbReference type="EMBL" id="BMHY01000002">
    <property type="protein sequence ID" value="GGG60413.1"/>
    <property type="molecule type" value="Genomic_DNA"/>
</dbReference>
<reference evidence="1 2" key="1">
    <citation type="journal article" date="2014" name="Int. J. Syst. Evol. Microbiol.">
        <title>Complete genome sequence of Corynebacterium casei LMG S-19264T (=DSM 44701T), isolated from a smear-ripened cheese.</title>
        <authorList>
            <consortium name="US DOE Joint Genome Institute (JGI-PGF)"/>
            <person name="Walter F."/>
            <person name="Albersmeier A."/>
            <person name="Kalinowski J."/>
            <person name="Ruckert C."/>
        </authorList>
    </citation>
    <scope>NUCLEOTIDE SEQUENCE [LARGE SCALE GENOMIC DNA]</scope>
    <source>
        <strain evidence="1 2">CGMCC 1.15286</strain>
    </source>
</reference>
<name>A0A917LW16_9BACL</name>
<dbReference type="InterPro" id="IPR029058">
    <property type="entry name" value="AB_hydrolase_fold"/>
</dbReference>
<dbReference type="PANTHER" id="PTHR22946">
    <property type="entry name" value="DIENELACTONE HYDROLASE DOMAIN-CONTAINING PROTEIN-RELATED"/>
    <property type="match status" value="1"/>
</dbReference>
<sequence length="361" mass="39509">MKSGSPNAFIDTLYKNKLSQASHLPEPILEEDRQRRRERLADILRIPFSRWSVPPAAEESGGNVPAAIRTELTDCGDYVRERIELETRDGLVMPVYVLLPKSASADQPVPAVLALHGHGYGSRDLVGLTPDGKDVSEGTGIHKHFGLSLVKRGLAVIVPELLGFGERRLTEDSELDESPEDMKNSSCYKLSSYLIHLGETLAGVRTLEALIAADYALARPEIQGDGIGVMGLSGGAFVAYLAGALDERLKAVVLSGYTNTYEDSFFFTKQHCLCDYIPGIVELGDMPDLIGLIAPRSLYLEVGRTDHLFPVEGASKAADTLSKHYERLGAADRFKLDIFEGGHEISGLRSFDWLHKELTGQ</sequence>
<proteinExistence type="predicted"/>
<keyword evidence="2" id="KW-1185">Reference proteome</keyword>
<gene>
    <name evidence="1" type="ORF">GCM10010918_12100</name>
</gene>
<dbReference type="Gene3D" id="3.40.50.1820">
    <property type="entry name" value="alpha/beta hydrolase"/>
    <property type="match status" value="1"/>
</dbReference>
<evidence type="ECO:0000313" key="1">
    <source>
        <dbReference type="EMBL" id="GGG60413.1"/>
    </source>
</evidence>
<accession>A0A917LW16</accession>
<dbReference type="SUPFAM" id="SSF53474">
    <property type="entry name" value="alpha/beta-Hydrolases"/>
    <property type="match status" value="1"/>
</dbReference>